<dbReference type="RefSeq" id="WP_349053212.1">
    <property type="nucleotide sequence ID" value="NZ_JBBNPS010000001.1"/>
</dbReference>
<dbReference type="InterPro" id="IPR010359">
    <property type="entry name" value="IrrE_HExxH"/>
</dbReference>
<dbReference type="Gene3D" id="1.10.10.2910">
    <property type="match status" value="1"/>
</dbReference>
<accession>A0ABV1J3L5</accession>
<evidence type="ECO:0000313" key="3">
    <source>
        <dbReference type="Proteomes" id="UP001481872"/>
    </source>
</evidence>
<dbReference type="EMBL" id="JBBNPS010000001">
    <property type="protein sequence ID" value="MEQ3352782.1"/>
    <property type="molecule type" value="Genomic_DNA"/>
</dbReference>
<comment type="caution">
    <text evidence="2">The sequence shown here is derived from an EMBL/GenBank/DDBJ whole genome shotgun (WGS) entry which is preliminary data.</text>
</comment>
<keyword evidence="3" id="KW-1185">Reference proteome</keyword>
<evidence type="ECO:0000259" key="1">
    <source>
        <dbReference type="Pfam" id="PF06114"/>
    </source>
</evidence>
<reference evidence="2 3" key="1">
    <citation type="submission" date="2024-04" db="EMBL/GenBank/DDBJ databases">
        <title>Human intestinal bacterial collection.</title>
        <authorList>
            <person name="Pauvert C."/>
            <person name="Hitch T.C.A."/>
            <person name="Clavel T."/>
        </authorList>
    </citation>
    <scope>NUCLEOTIDE SEQUENCE [LARGE SCALE GENOMIC DNA]</scope>
    <source>
        <strain evidence="2 3">CLA-SR-H026</strain>
    </source>
</reference>
<sequence>MTQETIEQLAANLLLSTERPLHFPTDLKKVAKKLNASIVKSNLRGESGYILQYKNHFLICIDTENHRVTHNRFTIAHELSHIALGHLDKRKQIPYAQKEQEANDMAGALLMPFHFMVAYRDYETRILSGFMAVSEQAMEIRRKQIIKDHHYHTAVQHNYYQDNLNRDIRGGI</sequence>
<dbReference type="Pfam" id="PF06114">
    <property type="entry name" value="Peptidase_M78"/>
    <property type="match status" value="1"/>
</dbReference>
<evidence type="ECO:0000313" key="2">
    <source>
        <dbReference type="EMBL" id="MEQ3352782.1"/>
    </source>
</evidence>
<proteinExistence type="predicted"/>
<dbReference type="Proteomes" id="UP001481872">
    <property type="component" value="Unassembled WGS sequence"/>
</dbReference>
<name>A0ABV1J3L5_9FIRM</name>
<gene>
    <name evidence="2" type="ORF">AAA081_00485</name>
</gene>
<feature type="domain" description="IrrE N-terminal-like" evidence="1">
    <location>
        <begin position="31"/>
        <end position="140"/>
    </location>
</feature>
<organism evidence="2 3">
    <name type="scientific">Aedoeadaptatus acetigenes</name>
    <dbReference type="NCBI Taxonomy" id="2981723"/>
    <lineage>
        <taxon>Bacteria</taxon>
        <taxon>Bacillati</taxon>
        <taxon>Bacillota</taxon>
        <taxon>Tissierellia</taxon>
        <taxon>Tissierellales</taxon>
        <taxon>Peptoniphilaceae</taxon>
        <taxon>Aedoeadaptatus</taxon>
    </lineage>
</organism>
<protein>
    <submittedName>
        <fullName evidence="2">ImmA/IrrE family metallo-endopeptidase</fullName>
    </submittedName>
</protein>